<evidence type="ECO:0000313" key="1">
    <source>
        <dbReference type="EMBL" id="KZV87875.1"/>
    </source>
</evidence>
<accession>A0A165EWT3</accession>
<dbReference type="OrthoDB" id="2977329at2759"/>
<protein>
    <recommendedName>
        <fullName evidence="3">F-box domain-containing protein</fullName>
    </recommendedName>
</protein>
<evidence type="ECO:0008006" key="3">
    <source>
        <dbReference type="Google" id="ProtNLM"/>
    </source>
</evidence>
<dbReference type="EMBL" id="KV426113">
    <property type="protein sequence ID" value="KZV87875.1"/>
    <property type="molecule type" value="Genomic_DNA"/>
</dbReference>
<dbReference type="AlphaFoldDB" id="A0A165EWT3"/>
<sequence>MYTPPIPPEIVDTIIDCAWELYCESTMGRANARWDPWVNFDREPLNVLALVSRSWVARARHCAFQDLMLRRKWSSDARQFTTALLEHPLCTIREHVLRLHFEGGGRPIHDIADISYLQGFTNLKSLCLEHLGFEEQPLPAQSSIFESVLPLPATLQNLELGGCIFPNVERLLELIACATGLRSLRCSEVFVRASIPRTGIQSTPQLLTELSIYAAYDSCLQVLEWISSAPVPPRIANLELRGISAQNMDVVSKALHILGPSVVTLSLLLAANLNQYPLAIADLSTLQNLRCLVIACSFSQYGPIGVEVPLILARLAENCKTAQSITFRIYELSAEDDGLLTVPWDAIVATLNGPSFRQLERIVLQLEPPPPWLDEWPHATWDLLKRRITISQQLLGNVTLVCLLERD</sequence>
<gene>
    <name evidence="1" type="ORF">EXIGLDRAFT_839651</name>
</gene>
<dbReference type="InterPro" id="IPR032675">
    <property type="entry name" value="LRR_dom_sf"/>
</dbReference>
<dbReference type="SUPFAM" id="SSF52047">
    <property type="entry name" value="RNI-like"/>
    <property type="match status" value="1"/>
</dbReference>
<dbReference type="Gene3D" id="3.80.10.10">
    <property type="entry name" value="Ribonuclease Inhibitor"/>
    <property type="match status" value="1"/>
</dbReference>
<dbReference type="Proteomes" id="UP000077266">
    <property type="component" value="Unassembled WGS sequence"/>
</dbReference>
<evidence type="ECO:0000313" key="2">
    <source>
        <dbReference type="Proteomes" id="UP000077266"/>
    </source>
</evidence>
<reference evidence="1 2" key="1">
    <citation type="journal article" date="2016" name="Mol. Biol. Evol.">
        <title>Comparative Genomics of Early-Diverging Mushroom-Forming Fungi Provides Insights into the Origins of Lignocellulose Decay Capabilities.</title>
        <authorList>
            <person name="Nagy L.G."/>
            <person name="Riley R."/>
            <person name="Tritt A."/>
            <person name="Adam C."/>
            <person name="Daum C."/>
            <person name="Floudas D."/>
            <person name="Sun H."/>
            <person name="Yadav J.S."/>
            <person name="Pangilinan J."/>
            <person name="Larsson K.H."/>
            <person name="Matsuura K."/>
            <person name="Barry K."/>
            <person name="Labutti K."/>
            <person name="Kuo R."/>
            <person name="Ohm R.A."/>
            <person name="Bhattacharya S.S."/>
            <person name="Shirouzu T."/>
            <person name="Yoshinaga Y."/>
            <person name="Martin F.M."/>
            <person name="Grigoriev I.V."/>
            <person name="Hibbett D.S."/>
        </authorList>
    </citation>
    <scope>NUCLEOTIDE SEQUENCE [LARGE SCALE GENOMIC DNA]</scope>
    <source>
        <strain evidence="1 2">HHB12029</strain>
    </source>
</reference>
<dbReference type="InParanoid" id="A0A165EWT3"/>
<name>A0A165EWT3_EXIGL</name>
<keyword evidence="2" id="KW-1185">Reference proteome</keyword>
<proteinExistence type="predicted"/>
<organism evidence="1 2">
    <name type="scientific">Exidia glandulosa HHB12029</name>
    <dbReference type="NCBI Taxonomy" id="1314781"/>
    <lineage>
        <taxon>Eukaryota</taxon>
        <taxon>Fungi</taxon>
        <taxon>Dikarya</taxon>
        <taxon>Basidiomycota</taxon>
        <taxon>Agaricomycotina</taxon>
        <taxon>Agaricomycetes</taxon>
        <taxon>Auriculariales</taxon>
        <taxon>Exidiaceae</taxon>
        <taxon>Exidia</taxon>
    </lineage>
</organism>